<proteinExistence type="predicted"/>
<accession>A0A2I0L6H3</accession>
<dbReference type="STRING" id="22663.A0A2I0L6H3"/>
<dbReference type="Pfam" id="PF06424">
    <property type="entry name" value="PRP1_N"/>
    <property type="match status" value="1"/>
</dbReference>
<organism evidence="2 3">
    <name type="scientific">Punica granatum</name>
    <name type="common">Pomegranate</name>
    <dbReference type="NCBI Taxonomy" id="22663"/>
    <lineage>
        <taxon>Eukaryota</taxon>
        <taxon>Viridiplantae</taxon>
        <taxon>Streptophyta</taxon>
        <taxon>Embryophyta</taxon>
        <taxon>Tracheophyta</taxon>
        <taxon>Spermatophyta</taxon>
        <taxon>Magnoliopsida</taxon>
        <taxon>eudicotyledons</taxon>
        <taxon>Gunneridae</taxon>
        <taxon>Pentapetalae</taxon>
        <taxon>rosids</taxon>
        <taxon>malvids</taxon>
        <taxon>Myrtales</taxon>
        <taxon>Lythraceae</taxon>
        <taxon>Punica</taxon>
    </lineage>
</organism>
<evidence type="ECO:0000313" key="3">
    <source>
        <dbReference type="Proteomes" id="UP000233551"/>
    </source>
</evidence>
<dbReference type="GO" id="GO:0000398">
    <property type="term" value="P:mRNA splicing, via spliceosome"/>
    <property type="evidence" value="ECO:0007669"/>
    <property type="project" value="InterPro"/>
</dbReference>
<evidence type="ECO:0000313" key="2">
    <source>
        <dbReference type="EMBL" id="PKI75706.1"/>
    </source>
</evidence>
<sequence>MPPRKTTNQHRVVEEDELYRRIEHIIDTRLVFKLDVVLDHLTERMRALIEARREVDPRRDQVPNPTANLKDVEYDSYSEGDATLFSEEDPSDDAFFVVGGDGELKFEEEEEDDEGDDKGYDENRKFDEFEGNDLGFFAYAEYDEDNKEANAVWEAIDKRTDSRRKDKREARLKQKIEKYHASNQQMKTRVSDVSIEPITATRINESVTDYLCVRCVTYLRTSKPNASRFRFARDVDYHGPMNGCVKIANQFLDVVTHSHACPSFVPGKVDTPKPRCKGACMRAPTRRNSGSHNKHTSIKVNPFASFYKQSPPQGDDGRCWMLNI</sequence>
<gene>
    <name evidence="2" type="ORF">CRG98_003901</name>
</gene>
<comment type="caution">
    <text evidence="2">The sequence shown here is derived from an EMBL/GenBank/DDBJ whole genome shotgun (WGS) entry which is preliminary data.</text>
</comment>
<protein>
    <recommendedName>
        <fullName evidence="1">PRP1 splicing factor N-terminal domain-containing protein</fullName>
    </recommendedName>
</protein>
<dbReference type="AlphaFoldDB" id="A0A2I0L6H3"/>
<name>A0A2I0L6H3_PUNGR</name>
<dbReference type="Proteomes" id="UP000233551">
    <property type="component" value="Unassembled WGS sequence"/>
</dbReference>
<evidence type="ECO:0000259" key="1">
    <source>
        <dbReference type="Pfam" id="PF06424"/>
    </source>
</evidence>
<dbReference type="EMBL" id="PGOL01000155">
    <property type="protein sequence ID" value="PKI75706.1"/>
    <property type="molecule type" value="Genomic_DNA"/>
</dbReference>
<dbReference type="InterPro" id="IPR010491">
    <property type="entry name" value="PRP1_N"/>
</dbReference>
<feature type="domain" description="PRP1 splicing factor N-terminal" evidence="1">
    <location>
        <begin position="107"/>
        <end position="193"/>
    </location>
</feature>
<reference evidence="2 3" key="1">
    <citation type="submission" date="2017-11" db="EMBL/GenBank/DDBJ databases">
        <title>De-novo sequencing of pomegranate (Punica granatum L.) genome.</title>
        <authorList>
            <person name="Akparov Z."/>
            <person name="Amiraslanov A."/>
            <person name="Hajiyeva S."/>
            <person name="Abbasov M."/>
            <person name="Kaur K."/>
            <person name="Hamwieh A."/>
            <person name="Solovyev V."/>
            <person name="Salamov A."/>
            <person name="Braich B."/>
            <person name="Kosarev P."/>
            <person name="Mahmoud A."/>
            <person name="Hajiyev E."/>
            <person name="Babayeva S."/>
            <person name="Izzatullayeva V."/>
            <person name="Mammadov A."/>
            <person name="Mammadov A."/>
            <person name="Sharifova S."/>
            <person name="Ojaghi J."/>
            <person name="Eynullazada K."/>
            <person name="Bayramov B."/>
            <person name="Abdulazimova A."/>
            <person name="Shahmuradov I."/>
        </authorList>
    </citation>
    <scope>NUCLEOTIDE SEQUENCE [LARGE SCALE GENOMIC DNA]</scope>
    <source>
        <strain evidence="3">cv. AG2017</strain>
        <tissue evidence="2">Leaf</tissue>
    </source>
</reference>
<keyword evidence="3" id="KW-1185">Reference proteome</keyword>